<evidence type="ECO:0000256" key="6">
    <source>
        <dbReference type="ARBA" id="ARBA00023204"/>
    </source>
</evidence>
<dbReference type="InterPro" id="IPR001162">
    <property type="entry name" value="UvrC_RNase_H_dom"/>
</dbReference>
<dbReference type="InterPro" id="IPR004791">
    <property type="entry name" value="UvrC"/>
</dbReference>
<evidence type="ECO:0000256" key="2">
    <source>
        <dbReference type="ARBA" id="ARBA00022763"/>
    </source>
</evidence>
<evidence type="ECO:0000256" key="8">
    <source>
        <dbReference type="ARBA" id="ARBA00040756"/>
    </source>
</evidence>
<dbReference type="Pfam" id="PF22920">
    <property type="entry name" value="UvrC_RNaseH"/>
    <property type="match status" value="1"/>
</dbReference>
<dbReference type="InterPro" id="IPR038476">
    <property type="entry name" value="UvrC_RNase_H_dom_sf"/>
</dbReference>
<dbReference type="InterPro" id="IPR000305">
    <property type="entry name" value="GIY-YIG_endonuc"/>
</dbReference>
<dbReference type="InterPro" id="IPR050066">
    <property type="entry name" value="UvrABC_protein_C"/>
</dbReference>
<dbReference type="FunFam" id="3.40.1440.10:FF:000001">
    <property type="entry name" value="UvrABC system protein C"/>
    <property type="match status" value="1"/>
</dbReference>
<keyword evidence="2" id="KW-0227">DNA damage</keyword>
<reference evidence="13" key="1">
    <citation type="submission" date="2022-05" db="EMBL/GenBank/DDBJ databases">
        <title>Single-amplified genomics reveal most streamlined microbe among free-living bacteria.</title>
        <authorList>
            <person name="Roda-Garcia J."/>
            <person name="Haro-Moreno J.M."/>
            <person name="Rodriguez-Valera F."/>
            <person name="Almagro-Moreno S."/>
            <person name="Lopez-Perez M."/>
        </authorList>
    </citation>
    <scope>NUCLEOTIDE SEQUENCE</scope>
    <source>
        <strain evidence="13">TMED112-D2-2</strain>
    </source>
</reference>
<evidence type="ECO:0000256" key="7">
    <source>
        <dbReference type="ARBA" id="ARBA00023236"/>
    </source>
</evidence>
<dbReference type="Pfam" id="PF01541">
    <property type="entry name" value="GIY-YIG"/>
    <property type="match status" value="1"/>
</dbReference>
<dbReference type="GO" id="GO:0009381">
    <property type="term" value="F:excinuclease ABC activity"/>
    <property type="evidence" value="ECO:0007669"/>
    <property type="project" value="InterPro"/>
</dbReference>
<dbReference type="GO" id="GO:0009380">
    <property type="term" value="C:excinuclease repair complex"/>
    <property type="evidence" value="ECO:0007669"/>
    <property type="project" value="InterPro"/>
</dbReference>
<dbReference type="InterPro" id="IPR010994">
    <property type="entry name" value="RuvA_2-like"/>
</dbReference>
<evidence type="ECO:0000256" key="9">
    <source>
        <dbReference type="ARBA" id="ARBA00042138"/>
    </source>
</evidence>
<feature type="domain" description="GIY-YIG" evidence="11">
    <location>
        <begin position="10"/>
        <end position="87"/>
    </location>
</feature>
<evidence type="ECO:0000256" key="1">
    <source>
        <dbReference type="ARBA" id="ARBA00022490"/>
    </source>
</evidence>
<evidence type="ECO:0000256" key="10">
    <source>
        <dbReference type="ARBA" id="ARBA00042732"/>
    </source>
</evidence>
<dbReference type="Pfam" id="PF14520">
    <property type="entry name" value="HHH_5"/>
    <property type="match status" value="1"/>
</dbReference>
<organism evidence="13 14">
    <name type="scientific">SAR86 cluster bacterium</name>
    <dbReference type="NCBI Taxonomy" id="2030880"/>
    <lineage>
        <taxon>Bacteria</taxon>
        <taxon>Pseudomonadati</taxon>
        <taxon>Pseudomonadota</taxon>
        <taxon>Gammaproteobacteria</taxon>
        <taxon>SAR86 cluster</taxon>
    </lineage>
</organism>
<proteinExistence type="predicted"/>
<dbReference type="InterPro" id="IPR035901">
    <property type="entry name" value="GIY-YIG_endonuc_sf"/>
</dbReference>
<dbReference type="SMART" id="SM00465">
    <property type="entry name" value="GIYc"/>
    <property type="match status" value="1"/>
</dbReference>
<dbReference type="PROSITE" id="PS50164">
    <property type="entry name" value="GIY_YIG"/>
    <property type="match status" value="1"/>
</dbReference>
<dbReference type="InterPro" id="IPR036876">
    <property type="entry name" value="UVR_dom_sf"/>
</dbReference>
<dbReference type="Gene3D" id="1.10.150.20">
    <property type="entry name" value="5' to 3' exonuclease, C-terminal subdomain"/>
    <property type="match status" value="1"/>
</dbReference>
<dbReference type="GO" id="GO:0006289">
    <property type="term" value="P:nucleotide-excision repair"/>
    <property type="evidence" value="ECO:0007669"/>
    <property type="project" value="InterPro"/>
</dbReference>
<dbReference type="GO" id="GO:0009432">
    <property type="term" value="P:SOS response"/>
    <property type="evidence" value="ECO:0007669"/>
    <property type="project" value="UniProtKB-KW"/>
</dbReference>
<keyword evidence="14" id="KW-1185">Reference proteome</keyword>
<dbReference type="PANTHER" id="PTHR30562:SF10">
    <property type="entry name" value="EXCINUCLEASE CHO"/>
    <property type="match status" value="1"/>
</dbReference>
<dbReference type="Gene3D" id="3.40.1440.10">
    <property type="entry name" value="GIY-YIG endonuclease"/>
    <property type="match status" value="1"/>
</dbReference>
<keyword evidence="4" id="KW-0378">Hydrolase</keyword>
<dbReference type="NCBIfam" id="TIGR00194">
    <property type="entry name" value="uvrC"/>
    <property type="match status" value="1"/>
</dbReference>
<evidence type="ECO:0000259" key="11">
    <source>
        <dbReference type="PROSITE" id="PS50164"/>
    </source>
</evidence>
<keyword evidence="5" id="KW-0267">Excision nuclease</keyword>
<dbReference type="Gene3D" id="3.30.420.340">
    <property type="entry name" value="UvrC, RNAse H endonuclease domain"/>
    <property type="match status" value="1"/>
</dbReference>
<dbReference type="AlphaFoldDB" id="A0A9Q8U0F7"/>
<gene>
    <name evidence="13" type="primary">uvrC</name>
    <name evidence="13" type="ORF">M9B40_04405</name>
</gene>
<keyword evidence="3" id="KW-0228">DNA excision</keyword>
<dbReference type="SUPFAM" id="SSF47781">
    <property type="entry name" value="RuvA domain 2-like"/>
    <property type="match status" value="1"/>
</dbReference>
<evidence type="ECO:0000313" key="14">
    <source>
        <dbReference type="Proteomes" id="UP001056381"/>
    </source>
</evidence>
<accession>A0A9Q8U0F7</accession>
<dbReference type="Proteomes" id="UP001056381">
    <property type="component" value="Chromosome"/>
</dbReference>
<evidence type="ECO:0000313" key="13">
    <source>
        <dbReference type="EMBL" id="URQ62968.1"/>
    </source>
</evidence>
<dbReference type="Pfam" id="PF08459">
    <property type="entry name" value="UvrC_RNaseH_dom"/>
    <property type="match status" value="1"/>
</dbReference>
<evidence type="ECO:0000259" key="12">
    <source>
        <dbReference type="PROSITE" id="PS50165"/>
    </source>
</evidence>
<evidence type="ECO:0000256" key="3">
    <source>
        <dbReference type="ARBA" id="ARBA00022769"/>
    </source>
</evidence>
<keyword evidence="1" id="KW-0963">Cytoplasm</keyword>
<feature type="domain" description="UvrC family homology region profile" evidence="12">
    <location>
        <begin position="280"/>
        <end position="452"/>
    </location>
</feature>
<keyword evidence="6" id="KW-0234">DNA repair</keyword>
<dbReference type="CDD" id="cd10434">
    <property type="entry name" value="GIY-YIG_UvrC_Cho"/>
    <property type="match status" value="1"/>
</dbReference>
<dbReference type="SUPFAM" id="SSF46600">
    <property type="entry name" value="C-terminal UvrC-binding domain of UvrB"/>
    <property type="match status" value="1"/>
</dbReference>
<dbReference type="EMBL" id="CP097966">
    <property type="protein sequence ID" value="URQ62968.1"/>
    <property type="molecule type" value="Genomic_DNA"/>
</dbReference>
<name>A0A9Q8U0F7_9GAMM</name>
<protein>
    <recommendedName>
        <fullName evidence="8">Excinuclease cho</fullName>
    </recommendedName>
    <alternativeName>
        <fullName evidence="10">Endonuclease cho</fullName>
    </alternativeName>
    <alternativeName>
        <fullName evidence="9">UvrC homolog protein</fullName>
    </alternativeName>
</protein>
<keyword evidence="7" id="KW-0742">SOS response</keyword>
<evidence type="ECO:0000256" key="4">
    <source>
        <dbReference type="ARBA" id="ARBA00022801"/>
    </source>
</evidence>
<dbReference type="PROSITE" id="PS50165">
    <property type="entry name" value="UVRC"/>
    <property type="match status" value="1"/>
</dbReference>
<dbReference type="InterPro" id="IPR047296">
    <property type="entry name" value="GIY-YIG_UvrC_Cho"/>
</dbReference>
<evidence type="ECO:0000256" key="5">
    <source>
        <dbReference type="ARBA" id="ARBA00022881"/>
    </source>
</evidence>
<dbReference type="SUPFAM" id="SSF82771">
    <property type="entry name" value="GIY-YIG endonuclease"/>
    <property type="match status" value="1"/>
</dbReference>
<sequence>MNQKASEFPDSPGVYRFFKNKKILYIGKAKSLKKRVKTYFGKSLKEFKTQKLVNQITGMDFIETNNETEALLLEQNLIKTEQPPFNILLRDDKTFPYIELTEKHDFPGIFFKRTRKSEKNLFGPFTSASATRLAIGEIQKIFNLRTCNDVFFSNRSRACLQYQIGKCSGPCVGLIEKRDYEQDVFGAKEALKGNFSKIISKLRSEMNFNSQIENFEKAGEIKRKIEALKKVEETQIIFSGGDQIKVIGMACEGDEVSFVVIDVIKNSFSNIKKYSFKNKLEKNSKEITEEFISRLVLANPQIKEIVFAGEEINSPFFPHITFTKPSGGKKIKWAEMANRNARNLLSLRLQRGLKYESSMEFIKNNLNLDTNNIGMVGFDVSGGAGDIQTVSCVFFNSSGPDKSKYRFFRVPIKNSESDLEALLFGIKKYLKNNFEVNLILIDGGKTHLNYIKRNLKNVKAKFVSVGKGEKRKYGIENLFYEDKRIEFRTNNSISKIFLDLRDEAHRFALKNFRSVKRKNLTKHFLQDIDGIGPKTIDKIYKNYVTLENLTKYSAKEVSEELGLNIKIAKKIQTSLEEIYN</sequence>
<dbReference type="PANTHER" id="PTHR30562">
    <property type="entry name" value="UVRC/OXIDOREDUCTASE"/>
    <property type="match status" value="1"/>
</dbReference>